<organism evidence="3 4">
    <name type="scientific">Helianthus annuus</name>
    <name type="common">Common sunflower</name>
    <dbReference type="NCBI Taxonomy" id="4232"/>
    <lineage>
        <taxon>Eukaryota</taxon>
        <taxon>Viridiplantae</taxon>
        <taxon>Streptophyta</taxon>
        <taxon>Embryophyta</taxon>
        <taxon>Tracheophyta</taxon>
        <taxon>Spermatophyta</taxon>
        <taxon>Magnoliopsida</taxon>
        <taxon>eudicotyledons</taxon>
        <taxon>Gunneridae</taxon>
        <taxon>Pentapetalae</taxon>
        <taxon>asterids</taxon>
        <taxon>campanulids</taxon>
        <taxon>Asterales</taxon>
        <taxon>Asteraceae</taxon>
        <taxon>Asteroideae</taxon>
        <taxon>Heliantheae alliance</taxon>
        <taxon>Heliantheae</taxon>
        <taxon>Helianthus</taxon>
    </lineage>
</organism>
<gene>
    <name evidence="3" type="ORF">HannXRQ_Chr10g0306531</name>
</gene>
<dbReference type="OMA" id="GWIETWE"/>
<keyword evidence="1" id="KW-1133">Transmembrane helix</keyword>
<protein>
    <submittedName>
        <fullName evidence="3">Uncharacterized protein</fullName>
    </submittedName>
</protein>
<keyword evidence="1" id="KW-0472">Membrane</keyword>
<feature type="signal peptide" evidence="2">
    <location>
        <begin position="1"/>
        <end position="22"/>
    </location>
</feature>
<evidence type="ECO:0000256" key="2">
    <source>
        <dbReference type="SAM" id="SignalP"/>
    </source>
</evidence>
<accession>A0A251TN14</accession>
<keyword evidence="4" id="KW-1185">Reference proteome</keyword>
<dbReference type="STRING" id="4232.A0A251TN14"/>
<keyword evidence="1" id="KW-0812">Transmembrane</keyword>
<evidence type="ECO:0000313" key="4">
    <source>
        <dbReference type="Proteomes" id="UP000215914"/>
    </source>
</evidence>
<dbReference type="FunCoup" id="A0A251TN14">
    <property type="interactions" value="2462"/>
</dbReference>
<dbReference type="AlphaFoldDB" id="A0A251TN14"/>
<sequence length="634" mass="73486">MKFQRVFARFLSVVGFIDLHQALNGEMRQSSVPFQDLQSYLSDLSLFLATDCKNFYVLVDNRPWLQDLVSRPAHLWQLMVTKSRMSPFAITRARKDVTNTHESKNLQRWFAVIDAAILSKKKALLPVEKLRNSLFANSKSHRILYGFIVFEVAWKDVRGINYLNELQTDTSLAIEAKYMRRWEFDSISQAAKGITSWFPGTPRERFLLNDKLNSMLGLRSEGDVFHDAPDCNDSNDKDEDDDDDVIDGQTEILHDQMSTIDEAIQYRDVLLLFRFNDHDLPFELQEIITSDLRLLTLLEAGLPSWVIFFQSYPVFCHIYRPWMCPLARVLYVAVSVVTVVIGFYDLYKNIPLLKAAAARLCGPLFGWIETWEMLSRIKYLGTMLFLHNSEKAFKWFLRMSRSVRSCITVITQPLSEPFMVFLEVLLPIFQGYIQMGEYLCSFIWILITTCWNLVDSLIKIILFPVYFIASTIWTIVTLILYPIFWLICGILYAPIGLIIGLSNFVGFMFNQIYDFIGDISLFLSGLFKLASAAESSVGSHEVSMWRTLWNDLFSQIFRAIRSILSGFVAFFTACNRHRLSIYNHVQEFVRRLYQPTERSCVSDFIQRAKKPVSNTLAESRERRKPLLIKSIKQS</sequence>
<dbReference type="InParanoid" id="A0A251TN14"/>
<dbReference type="PANTHER" id="PTHR34553">
    <property type="entry name" value="OS05G0597400 PROTEIN"/>
    <property type="match status" value="1"/>
</dbReference>
<reference evidence="4" key="1">
    <citation type="journal article" date="2017" name="Nature">
        <title>The sunflower genome provides insights into oil metabolism, flowering and Asterid evolution.</title>
        <authorList>
            <person name="Badouin H."/>
            <person name="Gouzy J."/>
            <person name="Grassa C.J."/>
            <person name="Murat F."/>
            <person name="Staton S.E."/>
            <person name="Cottret L."/>
            <person name="Lelandais-Briere C."/>
            <person name="Owens G.L."/>
            <person name="Carrere S."/>
            <person name="Mayjonade B."/>
            <person name="Legrand L."/>
            <person name="Gill N."/>
            <person name="Kane N.C."/>
            <person name="Bowers J.E."/>
            <person name="Hubner S."/>
            <person name="Bellec A."/>
            <person name="Berard A."/>
            <person name="Berges H."/>
            <person name="Blanchet N."/>
            <person name="Boniface M.C."/>
            <person name="Brunel D."/>
            <person name="Catrice O."/>
            <person name="Chaidir N."/>
            <person name="Claudel C."/>
            <person name="Donnadieu C."/>
            <person name="Faraut T."/>
            <person name="Fievet G."/>
            <person name="Helmstetter N."/>
            <person name="King M."/>
            <person name="Knapp S.J."/>
            <person name="Lai Z."/>
            <person name="Le Paslier M.C."/>
            <person name="Lippi Y."/>
            <person name="Lorenzon L."/>
            <person name="Mandel J.R."/>
            <person name="Marage G."/>
            <person name="Marchand G."/>
            <person name="Marquand E."/>
            <person name="Bret-Mestries E."/>
            <person name="Morien E."/>
            <person name="Nambeesan S."/>
            <person name="Nguyen T."/>
            <person name="Pegot-Espagnet P."/>
            <person name="Pouilly N."/>
            <person name="Raftis F."/>
            <person name="Sallet E."/>
            <person name="Schiex T."/>
            <person name="Thomas J."/>
            <person name="Vandecasteele C."/>
            <person name="Vares D."/>
            <person name="Vear F."/>
            <person name="Vautrin S."/>
            <person name="Crespi M."/>
            <person name="Mangin B."/>
            <person name="Burke J.M."/>
            <person name="Salse J."/>
            <person name="Munos S."/>
            <person name="Vincourt P."/>
            <person name="Rieseberg L.H."/>
            <person name="Langlade N.B."/>
        </authorList>
    </citation>
    <scope>NUCLEOTIDE SEQUENCE [LARGE SCALE GENOMIC DNA]</scope>
    <source>
        <strain evidence="4">cv. SF193</strain>
    </source>
</reference>
<dbReference type="EMBL" id="CM007899">
    <property type="protein sequence ID" value="OTG12149.1"/>
    <property type="molecule type" value="Genomic_DNA"/>
</dbReference>
<evidence type="ECO:0000256" key="1">
    <source>
        <dbReference type="SAM" id="Phobius"/>
    </source>
</evidence>
<name>A0A251TN14_HELAN</name>
<keyword evidence="2" id="KW-0732">Signal</keyword>
<dbReference type="PANTHER" id="PTHR34553:SF4">
    <property type="entry name" value="G1_S-SPECIFIC CYCLIN-E PROTEIN"/>
    <property type="match status" value="1"/>
</dbReference>
<feature type="chain" id="PRO_5012580754" evidence="2">
    <location>
        <begin position="23"/>
        <end position="634"/>
    </location>
</feature>
<feature type="transmembrane region" description="Helical" evidence="1">
    <location>
        <begin position="490"/>
        <end position="508"/>
    </location>
</feature>
<feature type="transmembrane region" description="Helical" evidence="1">
    <location>
        <begin position="461"/>
        <end position="484"/>
    </location>
</feature>
<feature type="transmembrane region" description="Helical" evidence="1">
    <location>
        <begin position="435"/>
        <end position="454"/>
    </location>
</feature>
<evidence type="ECO:0000313" key="3">
    <source>
        <dbReference type="EMBL" id="OTG12149.1"/>
    </source>
</evidence>
<proteinExistence type="predicted"/>
<dbReference type="Proteomes" id="UP000215914">
    <property type="component" value="Chromosome 10"/>
</dbReference>